<accession>I2GRQ9</accession>
<dbReference type="AlphaFoldDB" id="I2GRQ9"/>
<comment type="caution">
    <text evidence="1">The sequence shown here is derived from an EMBL/GenBank/DDBJ whole genome shotgun (WGS) entry which is preliminary data.</text>
</comment>
<reference evidence="1 2" key="1">
    <citation type="journal article" date="2012" name="J. Bacteriol.">
        <title>Genome Sequence of the Filamentous Bacterium Fibrisoma limi BUZ 3T.</title>
        <authorList>
            <person name="Filippini M."/>
            <person name="Qi W."/>
            <person name="Jaenicke S."/>
            <person name="Goesmann A."/>
            <person name="Smits T.H."/>
            <person name="Bagheri H.C."/>
        </authorList>
    </citation>
    <scope>NUCLEOTIDE SEQUENCE [LARGE SCALE GENOMIC DNA]</scope>
    <source>
        <strain evidence="2">BUZ 3T</strain>
    </source>
</reference>
<keyword evidence="2" id="KW-1185">Reference proteome</keyword>
<gene>
    <name evidence="1" type="ORF">BN8_05961</name>
</gene>
<dbReference type="eggNOG" id="COG5504">
    <property type="taxonomic scope" value="Bacteria"/>
</dbReference>
<sequence length="330" mass="37732">MQIRTVLAWTIFLLIGLISVVSCTKREEVAIQRLDQRLFSGKSRDSIRNFLNQNPSIAQLYFNANGAGSDTALVNELYTRVNDPELNVLYQQVQSEFDDLADLKEQLSEAFTNIRKDFPDFRSPRVVTVMSGFLGTDLLVSDSLVVIALDYFAGPKAKYRPQGPNFPQYILRRYQKNYIVPAVVFALSDKYNATNPADQTLLADMIYYGKGYVFTKTMLPEVDNSFIIGYTDQQLTETYNAQDLVWAHFIDNQLLYQTNPAVKQRYLNERPFTAEIGPRAPGAIARWVGWRIVSRYYDENSNVSIQELMANADARQIFQQSGYKGQIEEE</sequence>
<dbReference type="EMBL" id="CAIT01000009">
    <property type="protein sequence ID" value="CCH56587.1"/>
    <property type="molecule type" value="Genomic_DNA"/>
</dbReference>
<organism evidence="1 2">
    <name type="scientific">Fibrisoma limi BUZ 3</name>
    <dbReference type="NCBI Taxonomy" id="1185876"/>
    <lineage>
        <taxon>Bacteria</taxon>
        <taxon>Pseudomonadati</taxon>
        <taxon>Bacteroidota</taxon>
        <taxon>Cytophagia</taxon>
        <taxon>Cytophagales</taxon>
        <taxon>Spirosomataceae</taxon>
        <taxon>Fibrisoma</taxon>
    </lineage>
</organism>
<dbReference type="PROSITE" id="PS51257">
    <property type="entry name" value="PROKAR_LIPOPROTEIN"/>
    <property type="match status" value="1"/>
</dbReference>
<dbReference type="InterPro" id="IPR019853">
    <property type="entry name" value="GldB-like"/>
</dbReference>
<evidence type="ECO:0000313" key="1">
    <source>
        <dbReference type="EMBL" id="CCH56587.1"/>
    </source>
</evidence>
<dbReference type="STRING" id="1185876.BN8_05961"/>
<protein>
    <recommendedName>
        <fullName evidence="3">Gliding motility protein</fullName>
    </recommendedName>
</protein>
<dbReference type="Proteomes" id="UP000009309">
    <property type="component" value="Unassembled WGS sequence"/>
</dbReference>
<evidence type="ECO:0008006" key="3">
    <source>
        <dbReference type="Google" id="ProtNLM"/>
    </source>
</evidence>
<dbReference type="Pfam" id="PF25594">
    <property type="entry name" value="GldB_lipo"/>
    <property type="match status" value="1"/>
</dbReference>
<evidence type="ECO:0000313" key="2">
    <source>
        <dbReference type="Proteomes" id="UP000009309"/>
    </source>
</evidence>
<dbReference type="RefSeq" id="WP_009285152.1">
    <property type="nucleotide sequence ID" value="NZ_CAIT01000009.1"/>
</dbReference>
<proteinExistence type="predicted"/>
<name>I2GRQ9_9BACT</name>